<name>A0A975G513_9CAUL</name>
<dbReference type="Pfam" id="PF00583">
    <property type="entry name" value="Acetyltransf_1"/>
    <property type="match status" value="1"/>
</dbReference>
<dbReference type="GO" id="GO:0016747">
    <property type="term" value="F:acyltransferase activity, transferring groups other than amino-acyl groups"/>
    <property type="evidence" value="ECO:0007669"/>
    <property type="project" value="InterPro"/>
</dbReference>
<sequence>MMQLYAHDFSEQWAGSERGELDEHGRFVDYPLEPYWRDPDHIPLLLRSDGHLIGFALLNAEAHSGRPTDRNMAEFFIVRKHRRGGLGTLAAHAIFALYPGQWEAAVARRNLAALAFWRRAAASDPQVSEIEEIDLDDASWNGPVIRFRVGAGA</sequence>
<gene>
    <name evidence="2" type="ORF">KCG34_09000</name>
</gene>
<protein>
    <submittedName>
        <fullName evidence="2">GNAT family N-acetyltransferase</fullName>
        <ecNumber evidence="2">2.3.1.-</ecNumber>
    </submittedName>
</protein>
<keyword evidence="3" id="KW-1185">Reference proteome</keyword>
<dbReference type="EC" id="2.3.1.-" evidence="2"/>
<dbReference type="KEGG" id="caul:KCG34_09000"/>
<dbReference type="InterPro" id="IPR000182">
    <property type="entry name" value="GNAT_dom"/>
</dbReference>
<dbReference type="SUPFAM" id="SSF55729">
    <property type="entry name" value="Acyl-CoA N-acyltransferases (Nat)"/>
    <property type="match status" value="1"/>
</dbReference>
<organism evidence="2 3">
    <name type="scientific">Phenylobacterium montanum</name>
    <dbReference type="NCBI Taxonomy" id="2823693"/>
    <lineage>
        <taxon>Bacteria</taxon>
        <taxon>Pseudomonadati</taxon>
        <taxon>Pseudomonadota</taxon>
        <taxon>Alphaproteobacteria</taxon>
        <taxon>Caulobacterales</taxon>
        <taxon>Caulobacteraceae</taxon>
        <taxon>Phenylobacterium</taxon>
    </lineage>
</organism>
<evidence type="ECO:0000313" key="2">
    <source>
        <dbReference type="EMBL" id="QUD90713.1"/>
    </source>
</evidence>
<evidence type="ECO:0000313" key="3">
    <source>
        <dbReference type="Proteomes" id="UP000676409"/>
    </source>
</evidence>
<reference evidence="2" key="1">
    <citation type="submission" date="2021-04" db="EMBL/GenBank/DDBJ databases">
        <title>The complete genome sequence of Caulobacter sp. S6.</title>
        <authorList>
            <person name="Tang Y."/>
            <person name="Ouyang W."/>
            <person name="Liu Q."/>
            <person name="Huang B."/>
            <person name="Guo Z."/>
            <person name="Lei P."/>
        </authorList>
    </citation>
    <scope>NUCLEOTIDE SEQUENCE</scope>
    <source>
        <strain evidence="2">S6</strain>
    </source>
</reference>
<dbReference type="AlphaFoldDB" id="A0A975G513"/>
<accession>A0A975G513</accession>
<proteinExistence type="predicted"/>
<dbReference type="EMBL" id="CP073078">
    <property type="protein sequence ID" value="QUD90713.1"/>
    <property type="molecule type" value="Genomic_DNA"/>
</dbReference>
<dbReference type="InterPro" id="IPR016181">
    <property type="entry name" value="Acyl_CoA_acyltransferase"/>
</dbReference>
<evidence type="ECO:0000259" key="1">
    <source>
        <dbReference type="PROSITE" id="PS51186"/>
    </source>
</evidence>
<keyword evidence="2" id="KW-0808">Transferase</keyword>
<dbReference type="Gene3D" id="3.40.630.30">
    <property type="match status" value="1"/>
</dbReference>
<feature type="domain" description="N-acetyltransferase" evidence="1">
    <location>
        <begin position="1"/>
        <end position="153"/>
    </location>
</feature>
<dbReference type="PROSITE" id="PS51186">
    <property type="entry name" value="GNAT"/>
    <property type="match status" value="1"/>
</dbReference>
<keyword evidence="2" id="KW-0012">Acyltransferase</keyword>
<dbReference type="Proteomes" id="UP000676409">
    <property type="component" value="Chromosome"/>
</dbReference>